<evidence type="ECO:0000313" key="6">
    <source>
        <dbReference type="Proteomes" id="UP000824161"/>
    </source>
</evidence>
<evidence type="ECO:0000313" key="5">
    <source>
        <dbReference type="EMBL" id="HIT98616.1"/>
    </source>
</evidence>
<dbReference type="PROSITE" id="PS52016">
    <property type="entry name" value="TONB_DEPENDENT_REC_3"/>
    <property type="match status" value="1"/>
</dbReference>
<evidence type="ECO:0000256" key="2">
    <source>
        <dbReference type="RuleBase" id="RU003357"/>
    </source>
</evidence>
<dbReference type="EMBL" id="DVLY01000186">
    <property type="protein sequence ID" value="HIT98616.1"/>
    <property type="molecule type" value="Genomic_DNA"/>
</dbReference>
<evidence type="ECO:0000256" key="1">
    <source>
        <dbReference type="PROSITE-ProRule" id="PRU01360"/>
    </source>
</evidence>
<dbReference type="InterPro" id="IPR039426">
    <property type="entry name" value="TonB-dep_rcpt-like"/>
</dbReference>
<dbReference type="InterPro" id="IPR023997">
    <property type="entry name" value="TonB-dep_OMP_SusC/RagA_CS"/>
</dbReference>
<accession>A0A9D1KTA3</accession>
<protein>
    <submittedName>
        <fullName evidence="5">SusC/RagA family TonB-linked outer membrane protein</fullName>
    </submittedName>
</protein>
<dbReference type="InterPro" id="IPR008969">
    <property type="entry name" value="CarboxyPept-like_regulatory"/>
</dbReference>
<comment type="subcellular location">
    <subcellularLocation>
        <location evidence="1">Cell outer membrane</location>
        <topology evidence="1">Multi-pass membrane protein</topology>
    </subcellularLocation>
</comment>
<reference evidence="5" key="1">
    <citation type="submission" date="2020-10" db="EMBL/GenBank/DDBJ databases">
        <authorList>
            <person name="Gilroy R."/>
        </authorList>
    </citation>
    <scope>NUCLEOTIDE SEQUENCE</scope>
    <source>
        <strain evidence="5">1383</strain>
    </source>
</reference>
<dbReference type="Pfam" id="PF00593">
    <property type="entry name" value="TonB_dep_Rec_b-barrel"/>
    <property type="match status" value="1"/>
</dbReference>
<dbReference type="Pfam" id="PF07715">
    <property type="entry name" value="Plug"/>
    <property type="match status" value="1"/>
</dbReference>
<proteinExistence type="inferred from homology"/>
<dbReference type="AlphaFoldDB" id="A0A9D1KTA3"/>
<keyword evidence="1" id="KW-0812">Transmembrane</keyword>
<dbReference type="InterPro" id="IPR012910">
    <property type="entry name" value="Plug_dom"/>
</dbReference>
<keyword evidence="2" id="KW-0798">TonB box</keyword>
<dbReference type="NCBIfam" id="TIGR04057">
    <property type="entry name" value="SusC_RagA_signa"/>
    <property type="match status" value="1"/>
</dbReference>
<keyword evidence="1" id="KW-1134">Transmembrane beta strand</keyword>
<dbReference type="InterPro" id="IPR000531">
    <property type="entry name" value="Beta-barrel_TonB"/>
</dbReference>
<dbReference type="Pfam" id="PF13715">
    <property type="entry name" value="CarbopepD_reg_2"/>
    <property type="match status" value="1"/>
</dbReference>
<sequence length="1148" mass="128853">MKRLILLVFCLFSVVSWGQAIKGKVIDAQTKETIPGANIAVPGVKGVGTSTNFDGEFTLTLPAGKTQIQVSFVGYKTKVVNVQPGATVTVSLSQDAEMLDDVVVVGYDVQKKESISSSVATVDVKKAVDSRPVPDLGRALQGSTPGLSIRVANGELGADPTFRIRGSYTSLNGSSDPLILVDNVPISTLTLLNPDDVESISVLKDASSAAIYGSQAANGVILIKTKNGSDMAQGTFRVSYSGSVAFRMATKIPNLAGIEAYRYKYSDSDMYRSASQPDMNNVHSSAGYGFFMLTSFLDRAEYWQDTYGGMSTLEPMVYGRDWERTTAPNSSTYRNYGYRTYDVFESLYKDWTPWNNHTVSISGNTGKTTFNIGLGYLQQVGFLAISKDTYTRYNVSVSVNSEITKFFTARASMRFSKSEKLYPNNQDGVTYDALWYALRWSQYMPQGTTWNGYPVRDSRSEIEQSGIMSDTKQNVSVNFGATLKILKGWTADFDLTYVLDNRFLFYPGYWRSYCDTWNVATQPVLDGGGNAIWRNRDGEIVPAGTEGATQEYGWTYRTTTTMGAGTDRISEQSRHSDRIEMNAKTTYTNRFGDHDFRVMLGMSTSSYRYFQNNSVRYGLIYVDRPYFNLATGDMQASGSRTWQSQANYFGRVNYSWKNKLHAEASFSYSGSSKFPEDLRWKFFPSGSIAYTMSEENFMQGIRDIISFLKFRASYGALGNQSVSSSMYIATVSKSVSSWGDYGGSQAMQQFSSPSLVRQDVTWEKISTLSFGVDMRFWKNKLGLTFEWFNRRTTNMFTPDKDKPATYGGTPPKGNFGTMRTNGMELSMDFNHQFKNGLTLSVVAGVSDSRTVLVKYLDEPTHAISFPDRHNWGSTYYDGKEMGEIWGYRYDRLYQVNDFEEITELNGQSVPKGETAVWYYGKAYKLKPGYTWQTMATPRPGAIKYKDLNGDGVIDRGLTTLEDHGDIEKIGNQLPRWEYSFRIDLAWKNFDLGIFFQGVGKRDAWSRGPLVSPAPELGNGASAEILTNLWSPEKPNNYWPIVSTMTREQYTYSNWQVNDHYLLNMAYLRLKTLTIGYTIPERLTKKININKLRAYFTVENLLTFDNLKVDIDPEINTGNMSAGSNYAIGQLGVTTPLPKYYTLGLQLTL</sequence>
<feature type="domain" description="TonB-dependent receptor-like beta-barrel" evidence="3">
    <location>
        <begin position="427"/>
        <end position="890"/>
    </location>
</feature>
<dbReference type="Gene3D" id="2.170.130.10">
    <property type="entry name" value="TonB-dependent receptor, plug domain"/>
    <property type="match status" value="1"/>
</dbReference>
<evidence type="ECO:0000259" key="4">
    <source>
        <dbReference type="Pfam" id="PF07715"/>
    </source>
</evidence>
<dbReference type="Proteomes" id="UP000824161">
    <property type="component" value="Unassembled WGS sequence"/>
</dbReference>
<dbReference type="GO" id="GO:0009279">
    <property type="term" value="C:cell outer membrane"/>
    <property type="evidence" value="ECO:0007669"/>
    <property type="project" value="UniProtKB-SubCell"/>
</dbReference>
<dbReference type="SUPFAM" id="SSF49464">
    <property type="entry name" value="Carboxypeptidase regulatory domain-like"/>
    <property type="match status" value="1"/>
</dbReference>
<dbReference type="InterPro" id="IPR037066">
    <property type="entry name" value="Plug_dom_sf"/>
</dbReference>
<organism evidence="5 6">
    <name type="scientific">Candidatus Merdimorpha stercoravium</name>
    <dbReference type="NCBI Taxonomy" id="2840863"/>
    <lineage>
        <taxon>Bacteria</taxon>
        <taxon>Pseudomonadati</taxon>
        <taxon>Bacteroidota</taxon>
        <taxon>Flavobacteriia</taxon>
        <taxon>Flavobacteriales</taxon>
        <taxon>Candidatus Merdimorpha</taxon>
    </lineage>
</organism>
<name>A0A9D1KTA3_9FLAO</name>
<dbReference type="Gene3D" id="2.60.40.1120">
    <property type="entry name" value="Carboxypeptidase-like, regulatory domain"/>
    <property type="match status" value="1"/>
</dbReference>
<dbReference type="NCBIfam" id="TIGR04056">
    <property type="entry name" value="OMP_RagA_SusC"/>
    <property type="match status" value="1"/>
</dbReference>
<evidence type="ECO:0000259" key="3">
    <source>
        <dbReference type="Pfam" id="PF00593"/>
    </source>
</evidence>
<feature type="domain" description="TonB-dependent receptor plug" evidence="4">
    <location>
        <begin position="112"/>
        <end position="220"/>
    </location>
</feature>
<comment type="caution">
    <text evidence="5">The sequence shown here is derived from an EMBL/GenBank/DDBJ whole genome shotgun (WGS) entry which is preliminary data.</text>
</comment>
<comment type="similarity">
    <text evidence="1 2">Belongs to the TonB-dependent receptor family.</text>
</comment>
<reference evidence="5" key="2">
    <citation type="journal article" date="2021" name="PeerJ">
        <title>Extensive microbial diversity within the chicken gut microbiome revealed by metagenomics and culture.</title>
        <authorList>
            <person name="Gilroy R."/>
            <person name="Ravi A."/>
            <person name="Getino M."/>
            <person name="Pursley I."/>
            <person name="Horton D.L."/>
            <person name="Alikhan N.F."/>
            <person name="Baker D."/>
            <person name="Gharbi K."/>
            <person name="Hall N."/>
            <person name="Watson M."/>
            <person name="Adriaenssens E.M."/>
            <person name="Foster-Nyarko E."/>
            <person name="Jarju S."/>
            <person name="Secka A."/>
            <person name="Antonio M."/>
            <person name="Oren A."/>
            <person name="Chaudhuri R.R."/>
            <person name="La Ragione R."/>
            <person name="Hildebrand F."/>
            <person name="Pallen M.J."/>
        </authorList>
    </citation>
    <scope>NUCLEOTIDE SEQUENCE</scope>
    <source>
        <strain evidence="5">1383</strain>
    </source>
</reference>
<dbReference type="InterPro" id="IPR023996">
    <property type="entry name" value="TonB-dep_OMP_SusC/RagA"/>
</dbReference>
<dbReference type="SUPFAM" id="SSF56935">
    <property type="entry name" value="Porins"/>
    <property type="match status" value="1"/>
</dbReference>
<keyword evidence="1" id="KW-0813">Transport</keyword>
<keyword evidence="1" id="KW-0998">Cell outer membrane</keyword>
<keyword evidence="1 2" id="KW-0472">Membrane</keyword>
<gene>
    <name evidence="5" type="ORF">IAC44_07250</name>
</gene>